<dbReference type="AlphaFoldDB" id="A0AAW0BYH5"/>
<feature type="active site" description="Proton acceptor" evidence="5">
    <location>
        <position position="615"/>
    </location>
</feature>
<evidence type="ECO:0000313" key="9">
    <source>
        <dbReference type="EMBL" id="KAK7032253.1"/>
    </source>
</evidence>
<evidence type="ECO:0000256" key="2">
    <source>
        <dbReference type="ARBA" id="ARBA00010790"/>
    </source>
</evidence>
<dbReference type="InterPro" id="IPR007867">
    <property type="entry name" value="GMC_OxRtase_C"/>
</dbReference>
<keyword evidence="10" id="KW-1185">Reference proteome</keyword>
<dbReference type="GO" id="GO:0050660">
    <property type="term" value="F:flavin adenine dinucleotide binding"/>
    <property type="evidence" value="ECO:0007669"/>
    <property type="project" value="InterPro"/>
</dbReference>
<dbReference type="Gene3D" id="3.30.560.10">
    <property type="entry name" value="Glucose Oxidase, domain 3"/>
    <property type="match status" value="1"/>
</dbReference>
<comment type="caution">
    <text evidence="9">The sequence shown here is derived from an EMBL/GenBank/DDBJ whole genome shotgun (WGS) entry which is preliminary data.</text>
</comment>
<dbReference type="Pfam" id="PF00732">
    <property type="entry name" value="GMC_oxred_N"/>
    <property type="match status" value="1"/>
</dbReference>
<comment type="similarity">
    <text evidence="2">Belongs to the GMC oxidoreductase family.</text>
</comment>
<dbReference type="Pfam" id="PF05199">
    <property type="entry name" value="GMC_oxred_C"/>
    <property type="match status" value="1"/>
</dbReference>
<dbReference type="SUPFAM" id="SSF54373">
    <property type="entry name" value="FAD-linked reductases, C-terminal domain"/>
    <property type="match status" value="1"/>
</dbReference>
<reference evidence="9 10" key="1">
    <citation type="submission" date="2024-01" db="EMBL/GenBank/DDBJ databases">
        <title>A draft genome for a cacao thread blight-causing isolate of Paramarasmius palmivorus.</title>
        <authorList>
            <person name="Baruah I.K."/>
            <person name="Bukari Y."/>
            <person name="Amoako-Attah I."/>
            <person name="Meinhardt L.W."/>
            <person name="Bailey B.A."/>
            <person name="Cohen S.P."/>
        </authorList>
    </citation>
    <scope>NUCLEOTIDE SEQUENCE [LARGE SCALE GENOMIC DNA]</scope>
    <source>
        <strain evidence="9 10">GH-12</strain>
    </source>
</reference>
<organism evidence="9 10">
    <name type="scientific">Paramarasmius palmivorus</name>
    <dbReference type="NCBI Taxonomy" id="297713"/>
    <lineage>
        <taxon>Eukaryota</taxon>
        <taxon>Fungi</taxon>
        <taxon>Dikarya</taxon>
        <taxon>Basidiomycota</taxon>
        <taxon>Agaricomycotina</taxon>
        <taxon>Agaricomycetes</taxon>
        <taxon>Agaricomycetidae</taxon>
        <taxon>Agaricales</taxon>
        <taxon>Marasmiineae</taxon>
        <taxon>Marasmiaceae</taxon>
        <taxon>Paramarasmius</taxon>
    </lineage>
</organism>
<evidence type="ECO:0000256" key="4">
    <source>
        <dbReference type="ARBA" id="ARBA00022827"/>
    </source>
</evidence>
<dbReference type="PANTHER" id="PTHR11552">
    <property type="entry name" value="GLUCOSE-METHANOL-CHOLINE GMC OXIDOREDUCTASE"/>
    <property type="match status" value="1"/>
</dbReference>
<evidence type="ECO:0000256" key="1">
    <source>
        <dbReference type="ARBA" id="ARBA00001974"/>
    </source>
</evidence>
<gene>
    <name evidence="9" type="ORF">VNI00_013211</name>
</gene>
<feature type="active site" description="Proton donor" evidence="5">
    <location>
        <position position="572"/>
    </location>
</feature>
<proteinExistence type="inferred from homology"/>
<evidence type="ECO:0000259" key="7">
    <source>
        <dbReference type="Pfam" id="PF00732"/>
    </source>
</evidence>
<dbReference type="InterPro" id="IPR000172">
    <property type="entry name" value="GMC_OxRdtase_N"/>
</dbReference>
<dbReference type="GO" id="GO:0016614">
    <property type="term" value="F:oxidoreductase activity, acting on CH-OH group of donors"/>
    <property type="evidence" value="ECO:0007669"/>
    <property type="project" value="InterPro"/>
</dbReference>
<dbReference type="Gene3D" id="3.50.50.60">
    <property type="entry name" value="FAD/NAD(P)-binding domain"/>
    <property type="match status" value="1"/>
</dbReference>
<evidence type="ECO:0000256" key="5">
    <source>
        <dbReference type="PIRSR" id="PIRSR000137-1"/>
    </source>
</evidence>
<name>A0AAW0BYH5_9AGAR</name>
<dbReference type="SUPFAM" id="SSF51905">
    <property type="entry name" value="FAD/NAD(P)-binding domain"/>
    <property type="match status" value="1"/>
</dbReference>
<accession>A0AAW0BYH5</accession>
<sequence>MSSLESTSLAAVIQPLTQLVERFKRLDGKSALGAVAALLLTLAYVSKRRKSKHIRAFSEIGSTAGQTKTSDEFDVIVIGGGTAGCVLAARLSENPGVRVLLLESGGSGQALSLSRTPAGFGRLLFSKHAFPLYTEPQAHAAGKKKFWPRAKLLGGCSSINAQMAQYGSPEDFDEWAEHIGDDSWSWKNFDKYFRKFEKYVPDSRFPQVDASVRGTSGPVRVGYFNTVSNSAQAFIDACIKVGIPFVPDFNGPKGPLGVGRVLTYIDEKYRRVSSESAYLTPEVLARPNLKVAVHAHVTRILFEDVNEETRATGVEYATSSEGTSIRLKGTEGSHIIILMLSGVGPAEELKKHGIPVVKDLPGVGQNLVDHPVVDTYFKDKMNSSTMWLRPGNIKDTAIALRAAFRYNIFGGGPLAMNFGESAAFIRSDDPSLFPPEQYPEKLVDSSSSKNSPDLEIFTTPFAYKNHGATFFNVHTRALHVYLLRPSSRGTVSLKSANPFDLPSVDPNYLQVPDDVEKLARGLRLCLKVARAEPLLPYMEHTYLEPDFDHATHLKSDEELRKLVVDRVETVYHPTSTCRMAPLEENGVVDSKLRVYGIKGLRVCDASFFPWIVSGHTAGACFAAGEKLADELKAEL</sequence>
<feature type="domain" description="Glucose-methanol-choline oxidoreductase N-terminal" evidence="7">
    <location>
        <begin position="73"/>
        <end position="372"/>
    </location>
</feature>
<dbReference type="InterPro" id="IPR012132">
    <property type="entry name" value="GMC_OxRdtase"/>
</dbReference>
<protein>
    <submittedName>
        <fullName evidence="9">Uncharacterized protein</fullName>
    </submittedName>
</protein>
<dbReference type="EMBL" id="JAYKXP010000066">
    <property type="protein sequence ID" value="KAK7032253.1"/>
    <property type="molecule type" value="Genomic_DNA"/>
</dbReference>
<dbReference type="InterPro" id="IPR036188">
    <property type="entry name" value="FAD/NAD-bd_sf"/>
</dbReference>
<keyword evidence="3" id="KW-0285">Flavoprotein</keyword>
<evidence type="ECO:0000259" key="8">
    <source>
        <dbReference type="Pfam" id="PF05199"/>
    </source>
</evidence>
<dbReference type="PIRSF" id="PIRSF000137">
    <property type="entry name" value="Alcohol_oxidase"/>
    <property type="match status" value="1"/>
</dbReference>
<feature type="domain" description="Glucose-methanol-choline oxidoreductase C-terminal" evidence="8">
    <location>
        <begin position="485"/>
        <end position="623"/>
    </location>
</feature>
<keyword evidence="4 6" id="KW-0274">FAD</keyword>
<dbReference type="PANTHER" id="PTHR11552:SF147">
    <property type="entry name" value="CHOLINE DEHYDROGENASE, MITOCHONDRIAL"/>
    <property type="match status" value="1"/>
</dbReference>
<dbReference type="Proteomes" id="UP001383192">
    <property type="component" value="Unassembled WGS sequence"/>
</dbReference>
<evidence type="ECO:0000313" key="10">
    <source>
        <dbReference type="Proteomes" id="UP001383192"/>
    </source>
</evidence>
<feature type="binding site" evidence="6">
    <location>
        <position position="297"/>
    </location>
    <ligand>
        <name>FAD</name>
        <dbReference type="ChEBI" id="CHEBI:57692"/>
    </ligand>
</feature>
<comment type="cofactor">
    <cofactor evidence="1 6">
        <name>FAD</name>
        <dbReference type="ChEBI" id="CHEBI:57692"/>
    </cofactor>
</comment>
<evidence type="ECO:0000256" key="3">
    <source>
        <dbReference type="ARBA" id="ARBA00022630"/>
    </source>
</evidence>
<evidence type="ECO:0000256" key="6">
    <source>
        <dbReference type="PIRSR" id="PIRSR000137-2"/>
    </source>
</evidence>